<gene>
    <name evidence="2" type="ORF">CEPIT_LOCUS25934</name>
</gene>
<name>A0AAV0EPL7_9ASTE</name>
<evidence type="ECO:0000313" key="3">
    <source>
        <dbReference type="Proteomes" id="UP001152523"/>
    </source>
</evidence>
<dbReference type="PANTHER" id="PTHR47592:SF29">
    <property type="entry name" value="ZINC FINGER, CCHC-TYPE"/>
    <property type="match status" value="1"/>
</dbReference>
<protein>
    <recommendedName>
        <fullName evidence="4">Zinc finger, CCHC-type</fullName>
    </recommendedName>
</protein>
<dbReference type="EMBL" id="CAMAPF010000934">
    <property type="protein sequence ID" value="CAH9124371.1"/>
    <property type="molecule type" value="Genomic_DNA"/>
</dbReference>
<feature type="compositionally biased region" description="Polar residues" evidence="1">
    <location>
        <begin position="214"/>
        <end position="227"/>
    </location>
</feature>
<evidence type="ECO:0008006" key="4">
    <source>
        <dbReference type="Google" id="ProtNLM"/>
    </source>
</evidence>
<evidence type="ECO:0000313" key="2">
    <source>
        <dbReference type="EMBL" id="CAH9124371.1"/>
    </source>
</evidence>
<accession>A0AAV0EPL7</accession>
<comment type="caution">
    <text evidence="2">The sequence shown here is derived from an EMBL/GenBank/DDBJ whole genome shotgun (WGS) entry which is preliminary data.</text>
</comment>
<sequence>MAATQRDIINTNFQKLEKFEGVKFRRWHKKMHFLFTTLKVVYVLSTPRPPEDDENETLETSRRHIKWDNNDYICRGHILNGMCDSLFDVYQNVEYAKTLWESLESKYMTEDASSKKFLISNFNSYKMVDSRPVMEQFHEIQRLYDQLLIHNMHVNETFAVGSIIEKLPPSWKEVKNSLKRKKEDLSMEQLGRRLQIEEGIKLREGDNGKKNDLPISSINVMEEGQSSGTKKNKKGPGKFTKGSKFQKKPKNKKVGSCWECGGPHFKRDCLKVKKKKAQSNGHPNGGQDNQG</sequence>
<feature type="compositionally biased region" description="Polar residues" evidence="1">
    <location>
        <begin position="278"/>
        <end position="291"/>
    </location>
</feature>
<feature type="region of interest" description="Disordered" evidence="1">
    <location>
        <begin position="204"/>
        <end position="291"/>
    </location>
</feature>
<dbReference type="Pfam" id="PF14223">
    <property type="entry name" value="Retrotran_gag_2"/>
    <property type="match status" value="1"/>
</dbReference>
<reference evidence="2" key="1">
    <citation type="submission" date="2022-07" db="EMBL/GenBank/DDBJ databases">
        <authorList>
            <person name="Macas J."/>
            <person name="Novak P."/>
            <person name="Neumann P."/>
        </authorList>
    </citation>
    <scope>NUCLEOTIDE SEQUENCE</scope>
</reference>
<dbReference type="AlphaFoldDB" id="A0AAV0EPL7"/>
<proteinExistence type="predicted"/>
<evidence type="ECO:0000256" key="1">
    <source>
        <dbReference type="SAM" id="MobiDB-lite"/>
    </source>
</evidence>
<dbReference type="Proteomes" id="UP001152523">
    <property type="component" value="Unassembled WGS sequence"/>
</dbReference>
<dbReference type="PANTHER" id="PTHR47592">
    <property type="entry name" value="PBF68 PROTEIN"/>
    <property type="match status" value="1"/>
</dbReference>
<keyword evidence="3" id="KW-1185">Reference proteome</keyword>
<organism evidence="2 3">
    <name type="scientific">Cuscuta epithymum</name>
    <dbReference type="NCBI Taxonomy" id="186058"/>
    <lineage>
        <taxon>Eukaryota</taxon>
        <taxon>Viridiplantae</taxon>
        <taxon>Streptophyta</taxon>
        <taxon>Embryophyta</taxon>
        <taxon>Tracheophyta</taxon>
        <taxon>Spermatophyta</taxon>
        <taxon>Magnoliopsida</taxon>
        <taxon>eudicotyledons</taxon>
        <taxon>Gunneridae</taxon>
        <taxon>Pentapetalae</taxon>
        <taxon>asterids</taxon>
        <taxon>lamiids</taxon>
        <taxon>Solanales</taxon>
        <taxon>Convolvulaceae</taxon>
        <taxon>Cuscuteae</taxon>
        <taxon>Cuscuta</taxon>
        <taxon>Cuscuta subgen. Cuscuta</taxon>
    </lineage>
</organism>
<feature type="compositionally biased region" description="Basic residues" evidence="1">
    <location>
        <begin position="244"/>
        <end position="253"/>
    </location>
</feature>